<dbReference type="Gene3D" id="2.60.120.10">
    <property type="entry name" value="Jelly Rolls"/>
    <property type="match status" value="2"/>
</dbReference>
<proteinExistence type="predicted"/>
<dbReference type="InterPro" id="IPR014710">
    <property type="entry name" value="RmlC-like_jellyroll"/>
</dbReference>
<evidence type="ECO:0000313" key="1">
    <source>
        <dbReference type="EMBL" id="ERM98471.1"/>
    </source>
</evidence>
<dbReference type="HOGENOM" id="CLU_2100167_0_0_1"/>
<evidence type="ECO:0000313" key="2">
    <source>
        <dbReference type="Proteomes" id="UP000017836"/>
    </source>
</evidence>
<protein>
    <submittedName>
        <fullName evidence="1">Uncharacterized protein</fullName>
    </submittedName>
</protein>
<dbReference type="PANTHER" id="PTHR31238">
    <property type="entry name" value="GERMIN-LIKE PROTEIN SUBFAMILY 3 MEMBER 3"/>
    <property type="match status" value="1"/>
</dbReference>
<dbReference type="AlphaFoldDB" id="W1NPC2"/>
<accession>W1NPC2</accession>
<dbReference type="EMBL" id="KI395332">
    <property type="protein sequence ID" value="ERM98471.1"/>
    <property type="molecule type" value="Genomic_DNA"/>
</dbReference>
<sequence>MYTLVTNAVYTLHKRPMSSDVKLDVFVNGKLCKDPKLAQANDFVFAGLDKPGNTANPVGLKHDTSKGRRVRLIQFQQNVSYKNAMAIAALSSQNPRVITILLMRFSDHNRPSPVIC</sequence>
<keyword evidence="2" id="KW-1185">Reference proteome</keyword>
<gene>
    <name evidence="1" type="ORF">AMTR_s00072p00162520</name>
</gene>
<dbReference type="Gramene" id="ERM98471">
    <property type="protein sequence ID" value="ERM98471"/>
    <property type="gene ID" value="AMTR_s00072p00162520"/>
</dbReference>
<name>W1NPC2_AMBTC</name>
<dbReference type="Proteomes" id="UP000017836">
    <property type="component" value="Unassembled WGS sequence"/>
</dbReference>
<organism evidence="1 2">
    <name type="scientific">Amborella trichopoda</name>
    <dbReference type="NCBI Taxonomy" id="13333"/>
    <lineage>
        <taxon>Eukaryota</taxon>
        <taxon>Viridiplantae</taxon>
        <taxon>Streptophyta</taxon>
        <taxon>Embryophyta</taxon>
        <taxon>Tracheophyta</taxon>
        <taxon>Spermatophyta</taxon>
        <taxon>Magnoliopsida</taxon>
        <taxon>Amborellales</taxon>
        <taxon>Amborellaceae</taxon>
        <taxon>Amborella</taxon>
    </lineage>
</organism>
<reference evidence="2" key="1">
    <citation type="journal article" date="2013" name="Science">
        <title>The Amborella genome and the evolution of flowering plants.</title>
        <authorList>
            <consortium name="Amborella Genome Project"/>
        </authorList>
    </citation>
    <scope>NUCLEOTIDE SEQUENCE [LARGE SCALE GENOMIC DNA]</scope>
</reference>